<sequence>MANHASSSAIITIVIKPHSWPFLATEYVITPFDQSIDIDALTFKLLRAIPRNLGSYMLSDLYRISIGQSFSLIMGGSVLLLPYCCRLDLPWFIFSLQSTTICLVRLLTKLVYKSPNSYFIHLFPSNLCRPAEIGVTL</sequence>
<comment type="caution">
    <text evidence="1">The sequence shown here is derived from an EMBL/GenBank/DDBJ whole genome shotgun (WGS) entry which is preliminary data.</text>
</comment>
<evidence type="ECO:0000313" key="1">
    <source>
        <dbReference type="EMBL" id="MED6169003.1"/>
    </source>
</evidence>
<name>A0ABU6V968_9FABA</name>
<evidence type="ECO:0000313" key="2">
    <source>
        <dbReference type="Proteomes" id="UP001341840"/>
    </source>
</evidence>
<keyword evidence="2" id="KW-1185">Reference proteome</keyword>
<gene>
    <name evidence="1" type="ORF">PIB30_017144</name>
</gene>
<organism evidence="1 2">
    <name type="scientific">Stylosanthes scabra</name>
    <dbReference type="NCBI Taxonomy" id="79078"/>
    <lineage>
        <taxon>Eukaryota</taxon>
        <taxon>Viridiplantae</taxon>
        <taxon>Streptophyta</taxon>
        <taxon>Embryophyta</taxon>
        <taxon>Tracheophyta</taxon>
        <taxon>Spermatophyta</taxon>
        <taxon>Magnoliopsida</taxon>
        <taxon>eudicotyledons</taxon>
        <taxon>Gunneridae</taxon>
        <taxon>Pentapetalae</taxon>
        <taxon>rosids</taxon>
        <taxon>fabids</taxon>
        <taxon>Fabales</taxon>
        <taxon>Fabaceae</taxon>
        <taxon>Papilionoideae</taxon>
        <taxon>50 kb inversion clade</taxon>
        <taxon>dalbergioids sensu lato</taxon>
        <taxon>Dalbergieae</taxon>
        <taxon>Pterocarpus clade</taxon>
        <taxon>Stylosanthes</taxon>
    </lineage>
</organism>
<dbReference type="Proteomes" id="UP001341840">
    <property type="component" value="Unassembled WGS sequence"/>
</dbReference>
<reference evidence="1 2" key="1">
    <citation type="journal article" date="2023" name="Plants (Basel)">
        <title>Bridging the Gap: Combining Genomics and Transcriptomics Approaches to Understand Stylosanthes scabra, an Orphan Legume from the Brazilian Caatinga.</title>
        <authorList>
            <person name="Ferreira-Neto J.R.C."/>
            <person name="da Silva M.D."/>
            <person name="Binneck E."/>
            <person name="de Melo N.F."/>
            <person name="da Silva R.H."/>
            <person name="de Melo A.L.T.M."/>
            <person name="Pandolfi V."/>
            <person name="Bustamante F.O."/>
            <person name="Brasileiro-Vidal A.C."/>
            <person name="Benko-Iseppon A.M."/>
        </authorList>
    </citation>
    <scope>NUCLEOTIDE SEQUENCE [LARGE SCALE GENOMIC DNA]</scope>
    <source>
        <tissue evidence="1">Leaves</tissue>
    </source>
</reference>
<accession>A0ABU6V968</accession>
<proteinExistence type="predicted"/>
<protein>
    <submittedName>
        <fullName evidence="1">Uncharacterized protein</fullName>
    </submittedName>
</protein>
<dbReference type="EMBL" id="JASCZI010151084">
    <property type="protein sequence ID" value="MED6169003.1"/>
    <property type="molecule type" value="Genomic_DNA"/>
</dbReference>